<dbReference type="AlphaFoldDB" id="A0A7C8VES6"/>
<dbReference type="Proteomes" id="UP000474640">
    <property type="component" value="Unassembled WGS sequence"/>
</dbReference>
<accession>A0A7C8VES6</accession>
<comment type="caution">
    <text evidence="2">The sequence shown here is derived from an EMBL/GenBank/DDBJ whole genome shotgun (WGS) entry which is preliminary data.</text>
</comment>
<sequence>MSPRIQHFPRSNIESYPRFNPAESVQPNLPYNFLLLPLTMLSNLLGTPPEILRHILVAIGSEGLKNFSLCSKLCRDLAVEIKVRNIFLTPASLAAFEDGGSHASLRHLVRHVTFVGLKCNSYEEFQTSRFHFNVISRCRIYTSCLRIFPRIHSLEIEYSIEEKMANNLGIAVLSSLSTLPFWNQTLKSLYIGLDDYNGTVNRYTDAPRMPTYKEFYEALPEDDQEFMGAIQIHTQDIEGVEVQYPAGLEEAIIWIPMLPIRPPSPQTNLFPWHYHFISSSIPALKRVKICTRRIFADAGSLEPTSPGAQMRRHISQYLGNGEFIGVKQLCLRVVGRGYTYERSFEVLLRWFPNVEEFVLDLGFVTGRHEAHYSDGALPYAELLETRNLAKISVPWPMMGQKRFTRPELADLIHRWEARGLNSLKEVEFVRSEVHQLSELGSGVRSRPNGFIRRGCKIVRSGSGPGLKLWWRNSVSETIPQRRQLSTRPGACFHGWNDYVKEEDGVESEEEDFGDRTILGSYDSDEELQDA</sequence>
<reference evidence="2 3" key="1">
    <citation type="submission" date="2020-01" db="EMBL/GenBank/DDBJ databases">
        <authorList>
            <person name="Palmer J.M."/>
        </authorList>
    </citation>
    <scope>NUCLEOTIDE SEQUENCE [LARGE SCALE GENOMIC DNA]</scope>
    <source>
        <strain evidence="2 3">TWF970</strain>
    </source>
</reference>
<gene>
    <name evidence="2" type="ORF">TWF970_006261</name>
</gene>
<evidence type="ECO:0000313" key="3">
    <source>
        <dbReference type="Proteomes" id="UP000474640"/>
    </source>
</evidence>
<organism evidence="2 3">
    <name type="scientific">Orbilia oligospora</name>
    <name type="common">Nematode-trapping fungus</name>
    <name type="synonym">Arthrobotrys oligospora</name>
    <dbReference type="NCBI Taxonomy" id="2813651"/>
    <lineage>
        <taxon>Eukaryota</taxon>
        <taxon>Fungi</taxon>
        <taxon>Dikarya</taxon>
        <taxon>Ascomycota</taxon>
        <taxon>Pezizomycotina</taxon>
        <taxon>Orbiliomycetes</taxon>
        <taxon>Orbiliales</taxon>
        <taxon>Orbiliaceae</taxon>
        <taxon>Orbilia</taxon>
    </lineage>
</organism>
<feature type="compositionally biased region" description="Acidic residues" evidence="1">
    <location>
        <begin position="503"/>
        <end position="512"/>
    </location>
</feature>
<dbReference type="OrthoDB" id="5277837at2759"/>
<protein>
    <recommendedName>
        <fullName evidence="4">F-box domain-containing protein</fullName>
    </recommendedName>
</protein>
<dbReference type="EMBL" id="JAABOJ010000033">
    <property type="protein sequence ID" value="KAF3276290.1"/>
    <property type="molecule type" value="Genomic_DNA"/>
</dbReference>
<evidence type="ECO:0000313" key="2">
    <source>
        <dbReference type="EMBL" id="KAF3276290.1"/>
    </source>
</evidence>
<evidence type="ECO:0008006" key="4">
    <source>
        <dbReference type="Google" id="ProtNLM"/>
    </source>
</evidence>
<proteinExistence type="predicted"/>
<name>A0A7C8VES6_ORBOL</name>
<feature type="region of interest" description="Disordered" evidence="1">
    <location>
        <begin position="502"/>
        <end position="530"/>
    </location>
</feature>
<evidence type="ECO:0000256" key="1">
    <source>
        <dbReference type="SAM" id="MobiDB-lite"/>
    </source>
</evidence>